<name>A0A917QI03_9NOCA</name>
<evidence type="ECO:0000256" key="3">
    <source>
        <dbReference type="ARBA" id="ARBA00009406"/>
    </source>
</evidence>
<evidence type="ECO:0000256" key="5">
    <source>
        <dbReference type="ARBA" id="ARBA00022679"/>
    </source>
</evidence>
<evidence type="ECO:0000256" key="4">
    <source>
        <dbReference type="ARBA" id="ARBA00011738"/>
    </source>
</evidence>
<evidence type="ECO:0000256" key="7">
    <source>
        <dbReference type="ARBA" id="ARBA00022898"/>
    </source>
</evidence>
<dbReference type="InterPro" id="IPR015168">
    <property type="entry name" value="SsuA/THI5"/>
</dbReference>
<evidence type="ECO:0000313" key="14">
    <source>
        <dbReference type="Proteomes" id="UP000612956"/>
    </source>
</evidence>
<evidence type="ECO:0000256" key="2">
    <source>
        <dbReference type="ARBA" id="ARBA00004948"/>
    </source>
</evidence>
<keyword evidence="5" id="KW-0808">Transferase</keyword>
<evidence type="ECO:0000256" key="11">
    <source>
        <dbReference type="ARBA" id="ARBA00048179"/>
    </source>
</evidence>
<reference evidence="13" key="1">
    <citation type="journal article" date="2014" name="Int. J. Syst. Evol. Microbiol.">
        <title>Complete genome sequence of Corynebacterium casei LMG S-19264T (=DSM 44701T), isolated from a smear-ripened cheese.</title>
        <authorList>
            <consortium name="US DOE Joint Genome Institute (JGI-PGF)"/>
            <person name="Walter F."/>
            <person name="Albersmeier A."/>
            <person name="Kalinowski J."/>
            <person name="Ruckert C."/>
        </authorList>
    </citation>
    <scope>NUCLEOTIDE SEQUENCE</scope>
    <source>
        <strain evidence="13">CGMCC 4.7278</strain>
    </source>
</reference>
<comment type="caution">
    <text evidence="13">The sequence shown here is derived from an EMBL/GenBank/DDBJ whole genome shotgun (WGS) entry which is preliminary data.</text>
</comment>
<keyword evidence="7" id="KW-0663">Pyridoxal phosphate</keyword>
<keyword evidence="14" id="KW-1185">Reference proteome</keyword>
<evidence type="ECO:0000313" key="13">
    <source>
        <dbReference type="EMBL" id="GGK51287.1"/>
    </source>
</evidence>
<comment type="similarity">
    <text evidence="3">Belongs to the NMT1/THI5 family.</text>
</comment>
<accession>A0A917QI03</accession>
<dbReference type="Gene3D" id="3.40.190.10">
    <property type="entry name" value="Periplasmic binding protein-like II"/>
    <property type="match status" value="2"/>
</dbReference>
<comment type="function">
    <text evidence="1">Responsible for the formation of the pyrimidine heterocycle in the thiamine biosynthesis pathway. Catalyzes the formation of hydroxymethylpyrimidine phosphate (HMP-P) from histidine and pyridoxal phosphate (PLP). The protein uses PLP and the active site histidine to form HMP-P, generating an inactive enzyme. The enzyme can only undergo a single turnover, which suggests it is a suicide enzyme.</text>
</comment>
<dbReference type="GO" id="GO:0009228">
    <property type="term" value="P:thiamine biosynthetic process"/>
    <property type="evidence" value="ECO:0007669"/>
    <property type="project" value="UniProtKB-KW"/>
</dbReference>
<dbReference type="AlphaFoldDB" id="A0A917QI03"/>
<dbReference type="InterPro" id="IPR027939">
    <property type="entry name" value="NMT1/THI5"/>
</dbReference>
<dbReference type="InterPro" id="IPR006311">
    <property type="entry name" value="TAT_signal"/>
</dbReference>
<comment type="pathway">
    <text evidence="2">Cofactor biosynthesis; thiamine diphosphate biosynthesis.</text>
</comment>
<proteinExistence type="inferred from homology"/>
<keyword evidence="8" id="KW-0784">Thiamine biosynthesis</keyword>
<protein>
    <recommendedName>
        <fullName evidence="10">Thiamine pyrimidine synthase</fullName>
    </recommendedName>
</protein>
<evidence type="ECO:0000256" key="6">
    <source>
        <dbReference type="ARBA" id="ARBA00022723"/>
    </source>
</evidence>
<dbReference type="Pfam" id="PF09084">
    <property type="entry name" value="NMT1"/>
    <property type="match status" value="1"/>
</dbReference>
<comment type="subunit">
    <text evidence="4">Homodimer.</text>
</comment>
<evidence type="ECO:0000256" key="9">
    <source>
        <dbReference type="ARBA" id="ARBA00023004"/>
    </source>
</evidence>
<evidence type="ECO:0000256" key="10">
    <source>
        <dbReference type="ARBA" id="ARBA00033171"/>
    </source>
</evidence>
<dbReference type="EMBL" id="BMMW01000002">
    <property type="protein sequence ID" value="GGK51287.1"/>
    <property type="molecule type" value="Genomic_DNA"/>
</dbReference>
<dbReference type="GO" id="GO:0016740">
    <property type="term" value="F:transferase activity"/>
    <property type="evidence" value="ECO:0007669"/>
    <property type="project" value="UniProtKB-KW"/>
</dbReference>
<reference evidence="13" key="2">
    <citation type="submission" date="2020-09" db="EMBL/GenBank/DDBJ databases">
        <authorList>
            <person name="Sun Q."/>
            <person name="Zhou Y."/>
        </authorList>
    </citation>
    <scope>NUCLEOTIDE SEQUENCE</scope>
    <source>
        <strain evidence="13">CGMCC 4.7278</strain>
    </source>
</reference>
<sequence>MERVGKENETRRLYIREMNSIDRRSFLRFSAMSGVALGGAGLLAACGGASGTSADGSSSDGSKYGKVAIQLSWIKNIEFAGEYFADSKGYFKDAGFGAVDLVAGGAASTSVEAGLDTGKVWLGLSAPQTTAPAILEGLPAKIVGATFQKNPFCIVSSAAKPIKTPADMKGRKIGVQDTNLLIFNALLAANGIKPSEVTIVPAQFDPTPLANGEVDGWVSYVTNEPITLASKGFANTNFLFADFGLPLVAETLTVKQSTIDKERDKLKAFLTAQIKGWKDAVASPAESARLAVEVYGKDLKLSLDEQTLEATAQNDLIVSAATKSDGLFTMTDALIEQNIAALKTAKIDIKASQLFDLSVLREVYAENPGLK</sequence>
<evidence type="ECO:0000259" key="12">
    <source>
        <dbReference type="Pfam" id="PF09084"/>
    </source>
</evidence>
<organism evidence="13 14">
    <name type="scientific">Nocardia camponoti</name>
    <dbReference type="NCBI Taxonomy" id="1616106"/>
    <lineage>
        <taxon>Bacteria</taxon>
        <taxon>Bacillati</taxon>
        <taxon>Actinomycetota</taxon>
        <taxon>Actinomycetes</taxon>
        <taxon>Mycobacteriales</taxon>
        <taxon>Nocardiaceae</taxon>
        <taxon>Nocardia</taxon>
    </lineage>
</organism>
<feature type="domain" description="SsuA/THI5-like" evidence="12">
    <location>
        <begin position="76"/>
        <end position="286"/>
    </location>
</feature>
<gene>
    <name evidence="13" type="ORF">GCM10011591_23600</name>
</gene>
<dbReference type="SUPFAM" id="SSF53850">
    <property type="entry name" value="Periplasmic binding protein-like II"/>
    <property type="match status" value="1"/>
</dbReference>
<dbReference type="GO" id="GO:0046872">
    <property type="term" value="F:metal ion binding"/>
    <property type="evidence" value="ECO:0007669"/>
    <property type="project" value="UniProtKB-KW"/>
</dbReference>
<keyword evidence="6" id="KW-0479">Metal-binding</keyword>
<comment type="catalytic activity">
    <reaction evidence="11">
        <text>N(6)-(pyridoxal phosphate)-L-lysyl-[4-amino-5-hydroxymethyl-2-methylpyrimidine phosphate synthase] + L-histidyl-[4-amino-5-hydroxymethyl-2-methylpyrimidine phosphate synthase] + 2 Fe(3+) + 4 H2O = L-lysyl-[4-amino-5-hydroxymethyl-2-methylpyrimidine phosphate synthase] + (2S)-2-amino-5-hydroxy-4-oxopentanoyl-[4-amino-5-hydroxymethyl-2-methylpyrimidine phosphate synthase] + 4-amino-2-methyl-5-(phosphooxymethyl)pyrimidine + 3-oxopropanoate + 2 Fe(2+) + 2 H(+)</text>
        <dbReference type="Rhea" id="RHEA:65756"/>
        <dbReference type="Rhea" id="RHEA-COMP:16892"/>
        <dbReference type="Rhea" id="RHEA-COMP:16893"/>
        <dbReference type="Rhea" id="RHEA-COMP:16894"/>
        <dbReference type="Rhea" id="RHEA-COMP:16895"/>
        <dbReference type="ChEBI" id="CHEBI:15377"/>
        <dbReference type="ChEBI" id="CHEBI:15378"/>
        <dbReference type="ChEBI" id="CHEBI:29033"/>
        <dbReference type="ChEBI" id="CHEBI:29034"/>
        <dbReference type="ChEBI" id="CHEBI:29969"/>
        <dbReference type="ChEBI" id="CHEBI:29979"/>
        <dbReference type="ChEBI" id="CHEBI:33190"/>
        <dbReference type="ChEBI" id="CHEBI:58354"/>
        <dbReference type="ChEBI" id="CHEBI:143915"/>
        <dbReference type="ChEBI" id="CHEBI:157692"/>
    </reaction>
    <physiologicalReaction direction="left-to-right" evidence="11">
        <dbReference type="Rhea" id="RHEA:65757"/>
    </physiologicalReaction>
</comment>
<dbReference type="PANTHER" id="PTHR31528:SF1">
    <property type="entry name" value="4-AMINO-5-HYDROXYMETHYL-2-METHYLPYRIMIDINE PHOSPHATE SYNTHASE THI11-RELATED"/>
    <property type="match status" value="1"/>
</dbReference>
<dbReference type="PROSITE" id="PS51318">
    <property type="entry name" value="TAT"/>
    <property type="match status" value="1"/>
</dbReference>
<keyword evidence="9" id="KW-0408">Iron</keyword>
<evidence type="ECO:0000256" key="8">
    <source>
        <dbReference type="ARBA" id="ARBA00022977"/>
    </source>
</evidence>
<dbReference type="Proteomes" id="UP000612956">
    <property type="component" value="Unassembled WGS sequence"/>
</dbReference>
<evidence type="ECO:0000256" key="1">
    <source>
        <dbReference type="ARBA" id="ARBA00003469"/>
    </source>
</evidence>
<dbReference type="PANTHER" id="PTHR31528">
    <property type="entry name" value="4-AMINO-5-HYDROXYMETHYL-2-METHYLPYRIMIDINE PHOSPHATE SYNTHASE THI11-RELATED"/>
    <property type="match status" value="1"/>
</dbReference>